<dbReference type="VEuPathDB" id="VectorBase:AFAF001204"/>
<dbReference type="Proteomes" id="UP000075886">
    <property type="component" value="Unassembled WGS sequence"/>
</dbReference>
<accession>A0A182Q1G4</accession>
<organism evidence="1 2">
    <name type="scientific">Anopheles farauti</name>
    <dbReference type="NCBI Taxonomy" id="69004"/>
    <lineage>
        <taxon>Eukaryota</taxon>
        <taxon>Metazoa</taxon>
        <taxon>Ecdysozoa</taxon>
        <taxon>Arthropoda</taxon>
        <taxon>Hexapoda</taxon>
        <taxon>Insecta</taxon>
        <taxon>Pterygota</taxon>
        <taxon>Neoptera</taxon>
        <taxon>Endopterygota</taxon>
        <taxon>Diptera</taxon>
        <taxon>Nematocera</taxon>
        <taxon>Culicoidea</taxon>
        <taxon>Culicidae</taxon>
        <taxon>Anophelinae</taxon>
        <taxon>Anopheles</taxon>
    </lineage>
</organism>
<dbReference type="EMBL" id="AXCN02002146">
    <property type="status" value="NOT_ANNOTATED_CDS"/>
    <property type="molecule type" value="Genomic_DNA"/>
</dbReference>
<evidence type="ECO:0000313" key="2">
    <source>
        <dbReference type="Proteomes" id="UP000075886"/>
    </source>
</evidence>
<dbReference type="AlphaFoldDB" id="A0A182Q1G4"/>
<dbReference type="EnsemblMetazoa" id="AFAF001204-RA">
    <property type="protein sequence ID" value="AFAF001204-PA"/>
    <property type="gene ID" value="AFAF001204"/>
</dbReference>
<sequence>MLVATEVEREFLIGVKQLPKADPIRVRRNTVRCDFSHLKRELCVLEMHDFVDNYLRLPPDRLERLQWNGHQRCLFLRLKDFRTAQQLVEQHNGRHRYPPGRLWARIFLSLEDTPTEVMLYDLSELVTDADIKAALDAYGVVVSIEHNKWRRELRYGGIPSGHRLVHMVIRRPIPQLLNIGNEPAVVVYIGQDEDQPPAGCKSRFGGVFRYLRRLVKACLGQAD</sequence>
<dbReference type="STRING" id="69004.A0A182Q1G4"/>
<reference evidence="2" key="1">
    <citation type="submission" date="2014-01" db="EMBL/GenBank/DDBJ databases">
        <title>The Genome Sequence of Anopheles farauti FAR1 (V2).</title>
        <authorList>
            <consortium name="The Broad Institute Genomics Platform"/>
            <person name="Neafsey D.E."/>
            <person name="Besansky N."/>
            <person name="Howell P."/>
            <person name="Walton C."/>
            <person name="Young S.K."/>
            <person name="Zeng Q."/>
            <person name="Gargeya S."/>
            <person name="Fitzgerald M."/>
            <person name="Haas B."/>
            <person name="Abouelleil A."/>
            <person name="Allen A.W."/>
            <person name="Alvarado L."/>
            <person name="Arachchi H.M."/>
            <person name="Berlin A.M."/>
            <person name="Chapman S.B."/>
            <person name="Gainer-Dewar J."/>
            <person name="Goldberg J."/>
            <person name="Griggs A."/>
            <person name="Gujja S."/>
            <person name="Hansen M."/>
            <person name="Howarth C."/>
            <person name="Imamovic A."/>
            <person name="Ireland A."/>
            <person name="Larimer J."/>
            <person name="McCowan C."/>
            <person name="Murphy C."/>
            <person name="Pearson M."/>
            <person name="Poon T.W."/>
            <person name="Priest M."/>
            <person name="Roberts A."/>
            <person name="Saif S."/>
            <person name="Shea T."/>
            <person name="Sisk P."/>
            <person name="Sykes S."/>
            <person name="Wortman J."/>
            <person name="Nusbaum C."/>
            <person name="Birren B."/>
        </authorList>
    </citation>
    <scope>NUCLEOTIDE SEQUENCE [LARGE SCALE GENOMIC DNA]</scope>
    <source>
        <strain evidence="2">FAR1</strain>
    </source>
</reference>
<protein>
    <submittedName>
        <fullName evidence="1">Uncharacterized protein</fullName>
    </submittedName>
</protein>
<proteinExistence type="predicted"/>
<keyword evidence="2" id="KW-1185">Reference proteome</keyword>
<reference evidence="1" key="2">
    <citation type="submission" date="2020-05" db="UniProtKB">
        <authorList>
            <consortium name="EnsemblMetazoa"/>
        </authorList>
    </citation>
    <scope>IDENTIFICATION</scope>
    <source>
        <strain evidence="1">FAR1</strain>
    </source>
</reference>
<name>A0A182Q1G4_9DIPT</name>
<evidence type="ECO:0000313" key="1">
    <source>
        <dbReference type="EnsemblMetazoa" id="AFAF001204-PA"/>
    </source>
</evidence>